<dbReference type="EMBL" id="UGGP01000001">
    <property type="protein sequence ID" value="STO07233.1"/>
    <property type="molecule type" value="Genomic_DNA"/>
</dbReference>
<accession>A0A377FS98</accession>
<dbReference type="Pfam" id="PF03816">
    <property type="entry name" value="LytR_cpsA_psr"/>
    <property type="match status" value="1"/>
</dbReference>
<comment type="similarity">
    <text evidence="1">Belongs to the LytR/CpsA/Psr (LCP) family.</text>
</comment>
<dbReference type="InterPro" id="IPR050922">
    <property type="entry name" value="LytR/CpsA/Psr_CW_biosynth"/>
</dbReference>
<dbReference type="AlphaFoldDB" id="A0A377FS98"/>
<dbReference type="OrthoDB" id="27330at2"/>
<dbReference type="Proteomes" id="UP000254060">
    <property type="component" value="Unassembled WGS sequence"/>
</dbReference>
<keyword evidence="2" id="KW-0472">Membrane</keyword>
<dbReference type="Gene3D" id="3.40.630.190">
    <property type="entry name" value="LCP protein"/>
    <property type="match status" value="1"/>
</dbReference>
<keyword evidence="2" id="KW-0812">Transmembrane</keyword>
<dbReference type="NCBIfam" id="TIGR00350">
    <property type="entry name" value="lytR_cpsA_psr"/>
    <property type="match status" value="1"/>
</dbReference>
<feature type="transmembrane region" description="Helical" evidence="2">
    <location>
        <begin position="12"/>
        <end position="36"/>
    </location>
</feature>
<evidence type="ECO:0000256" key="2">
    <source>
        <dbReference type="SAM" id="Phobius"/>
    </source>
</evidence>
<proteinExistence type="inferred from homology"/>
<feature type="domain" description="Cell envelope-related transcriptional attenuator" evidence="3">
    <location>
        <begin position="84"/>
        <end position="226"/>
    </location>
</feature>
<dbReference type="InterPro" id="IPR004474">
    <property type="entry name" value="LytR_CpsA_psr"/>
</dbReference>
<dbReference type="STRING" id="1397694.GCA_000702585_01094"/>
<organism evidence="4 5">
    <name type="scientific">Exiguobacterium aurantiacum</name>
    <dbReference type="NCBI Taxonomy" id="33987"/>
    <lineage>
        <taxon>Bacteria</taxon>
        <taxon>Bacillati</taxon>
        <taxon>Bacillota</taxon>
        <taxon>Bacilli</taxon>
        <taxon>Bacillales</taxon>
        <taxon>Bacillales Family XII. Incertae Sedis</taxon>
        <taxon>Exiguobacterium</taxon>
    </lineage>
</organism>
<evidence type="ECO:0000313" key="4">
    <source>
        <dbReference type="EMBL" id="STO07233.1"/>
    </source>
</evidence>
<dbReference type="PANTHER" id="PTHR33392:SF6">
    <property type="entry name" value="POLYISOPRENYL-TEICHOIC ACID--PEPTIDOGLYCAN TEICHOIC ACID TRANSFERASE TAGU"/>
    <property type="match status" value="1"/>
</dbReference>
<keyword evidence="2" id="KW-1133">Transmembrane helix</keyword>
<evidence type="ECO:0000313" key="5">
    <source>
        <dbReference type="Proteomes" id="UP000254060"/>
    </source>
</evidence>
<evidence type="ECO:0000256" key="1">
    <source>
        <dbReference type="ARBA" id="ARBA00006068"/>
    </source>
</evidence>
<gene>
    <name evidence="4" type="primary">lytR_2</name>
    <name evidence="4" type="ORF">NCTC13163_00578</name>
</gene>
<sequence length="307" mass="34284">MARHRKKSSWKKWVFVTLGVMTVFLVAGGLFVWSMYRDVNETVTKVNDNLEISEERKQVETIEEKRSVSVLLLGVDRRGNEQGRSDSMIVMTLNPDTNEGAMLSIPRDTKTEIIGRGIRDKINHAYAFGGAEMAMDSVEALLDIPIDYVVETDMDAFTDVVDTLGGITVTNNFAFATDGYNFPVGEVNLDGEAALSYARMRYDDPNGDFGRQERQRAVVSAIVEKGRSDFSVDKVTKLLDVAGRRAKTNLEFNELVTLSTDYMKAFRNASTLRLEGSGGIESDGVYYWNPDPASLEGVQTELKRLME</sequence>
<protein>
    <submittedName>
        <fullName evidence="4">Membrane-bound protein lytR</fullName>
    </submittedName>
</protein>
<reference evidence="4 5" key="1">
    <citation type="submission" date="2018-06" db="EMBL/GenBank/DDBJ databases">
        <authorList>
            <consortium name="Pathogen Informatics"/>
            <person name="Doyle S."/>
        </authorList>
    </citation>
    <scope>NUCLEOTIDE SEQUENCE [LARGE SCALE GENOMIC DNA]</scope>
    <source>
        <strain evidence="4 5">NCTC13163</strain>
    </source>
</reference>
<dbReference type="PANTHER" id="PTHR33392">
    <property type="entry name" value="POLYISOPRENYL-TEICHOIC ACID--PEPTIDOGLYCAN TEICHOIC ACID TRANSFERASE TAGU"/>
    <property type="match status" value="1"/>
</dbReference>
<name>A0A377FS98_9BACL</name>
<evidence type="ECO:0000259" key="3">
    <source>
        <dbReference type="Pfam" id="PF03816"/>
    </source>
</evidence>